<dbReference type="GO" id="GO:0030288">
    <property type="term" value="C:outer membrane-bounded periplasmic space"/>
    <property type="evidence" value="ECO:0007669"/>
    <property type="project" value="TreeGrafter"/>
</dbReference>
<dbReference type="GO" id="GO:0015833">
    <property type="term" value="P:peptide transport"/>
    <property type="evidence" value="ECO:0007669"/>
    <property type="project" value="TreeGrafter"/>
</dbReference>
<organism evidence="3 4">
    <name type="scientific">Desulfonatronum thiosulfatophilum</name>
    <dbReference type="NCBI Taxonomy" id="617002"/>
    <lineage>
        <taxon>Bacteria</taxon>
        <taxon>Pseudomonadati</taxon>
        <taxon>Thermodesulfobacteriota</taxon>
        <taxon>Desulfovibrionia</taxon>
        <taxon>Desulfovibrionales</taxon>
        <taxon>Desulfonatronaceae</taxon>
        <taxon>Desulfonatronum</taxon>
    </lineage>
</organism>
<dbReference type="Pfam" id="PF00496">
    <property type="entry name" value="SBP_bac_5"/>
    <property type="match status" value="1"/>
</dbReference>
<dbReference type="GO" id="GO:0042884">
    <property type="term" value="P:microcin transport"/>
    <property type="evidence" value="ECO:0007669"/>
    <property type="project" value="TreeGrafter"/>
</dbReference>
<protein>
    <submittedName>
        <fullName evidence="3">Microcin C transport system substrate-binding protein</fullName>
    </submittedName>
</protein>
<dbReference type="InterPro" id="IPR039424">
    <property type="entry name" value="SBP_5"/>
</dbReference>
<feature type="domain" description="Solute-binding protein family 5" evidence="2">
    <location>
        <begin position="108"/>
        <end position="515"/>
    </location>
</feature>
<dbReference type="EMBL" id="FMXO01000004">
    <property type="protein sequence ID" value="SDB16729.1"/>
    <property type="molecule type" value="Genomic_DNA"/>
</dbReference>
<reference evidence="3 4" key="1">
    <citation type="submission" date="2016-10" db="EMBL/GenBank/DDBJ databases">
        <authorList>
            <person name="de Groot N.N."/>
        </authorList>
    </citation>
    <scope>NUCLEOTIDE SEQUENCE [LARGE SCALE GENOMIC DNA]</scope>
    <source>
        <strain evidence="3 4">ASO4-2</strain>
    </source>
</reference>
<evidence type="ECO:0000313" key="4">
    <source>
        <dbReference type="Proteomes" id="UP000198771"/>
    </source>
</evidence>
<keyword evidence="4" id="KW-1185">Reference proteome</keyword>
<dbReference type="GO" id="GO:1904680">
    <property type="term" value="F:peptide transmembrane transporter activity"/>
    <property type="evidence" value="ECO:0007669"/>
    <property type="project" value="TreeGrafter"/>
</dbReference>
<dbReference type="InterPro" id="IPR000914">
    <property type="entry name" value="SBP_5_dom"/>
</dbReference>
<dbReference type="PIRSF" id="PIRSF002741">
    <property type="entry name" value="MppA"/>
    <property type="match status" value="1"/>
</dbReference>
<dbReference type="PANTHER" id="PTHR30290:SF64">
    <property type="entry name" value="ABC TRANSPORTER PERIPLASMIC BINDING PROTEIN"/>
    <property type="match status" value="1"/>
</dbReference>
<gene>
    <name evidence="3" type="ORF">SAMN05660653_00779</name>
</gene>
<dbReference type="CDD" id="cd08497">
    <property type="entry name" value="MbnE-like"/>
    <property type="match status" value="1"/>
</dbReference>
<dbReference type="GO" id="GO:0043190">
    <property type="term" value="C:ATP-binding cassette (ABC) transporter complex"/>
    <property type="evidence" value="ECO:0007669"/>
    <property type="project" value="InterPro"/>
</dbReference>
<dbReference type="Gene3D" id="3.40.190.10">
    <property type="entry name" value="Periplasmic binding protein-like II"/>
    <property type="match status" value="1"/>
</dbReference>
<proteinExistence type="predicted"/>
<accession>A0A1G6B823</accession>
<keyword evidence="1" id="KW-0732">Signal</keyword>
<dbReference type="STRING" id="617002.SAMN05660653_00779"/>
<dbReference type="Gene3D" id="3.10.105.10">
    <property type="entry name" value="Dipeptide-binding Protein, Domain 3"/>
    <property type="match status" value="1"/>
</dbReference>
<evidence type="ECO:0000259" key="2">
    <source>
        <dbReference type="Pfam" id="PF00496"/>
    </source>
</evidence>
<dbReference type="InterPro" id="IPR030678">
    <property type="entry name" value="Peptide/Ni-bd"/>
</dbReference>
<dbReference type="SUPFAM" id="SSF53850">
    <property type="entry name" value="Periplasmic binding protein-like II"/>
    <property type="match status" value="1"/>
</dbReference>
<dbReference type="AlphaFoldDB" id="A0A1G6B823"/>
<evidence type="ECO:0000256" key="1">
    <source>
        <dbReference type="ARBA" id="ARBA00022729"/>
    </source>
</evidence>
<sequence length="601" mass="69271">MPSNRYISMKLFLLVLLFLFPSLSWAEDVPWRHGFSLHEDLKYDEDFTHFEYVNPEAPKGGEIRLAGIGTFDSLNPFILRGTAPLGLGMIFETLTVQSQDEPFSEYGLIAESIQIPDDHSWVAFALRPEARFHDGSPITVDDVIFTLQILQTQGHPFYRAYYANVVSAEEVGPGEVRFNFGDSMNRELPLIVGQMPVLSKAYWQDREFDRTTLDIPLGSGPYRIARVDAGRSITYERVEDYWAADLPVNKGRHNFDRYRYEYYRDVNVALEAFKAGQYDFRQENVARLWASGYEGPALRQGRIIMEEIPHELPTGMQGFVFNTRRPAFRDPLVREALTEVFDFEWSNQNLFHGAYTRTRSYFSNSELASKGLPSPEELELLEPHRDRLPERIFTAEFQPPETDGTGNIRPNIRRALALLAEAGWSVSERDRQLRHSTTGELMEFEILLDSPTFERVCLPYVRNLERLGIAARVRTVDATQYQNRMNDFDFDMTVGLFPQSLSPGNEQRDFWTSESAATPGSRNIAGVRDQAVDELVDLIIAAPDRDSLISRTRALDRILLWNHYVVPHWHSRVFRVAYWDKFARPEISPKYGLPVDAWWVK</sequence>
<dbReference type="Proteomes" id="UP000198771">
    <property type="component" value="Unassembled WGS sequence"/>
</dbReference>
<name>A0A1G6B823_9BACT</name>
<evidence type="ECO:0000313" key="3">
    <source>
        <dbReference type="EMBL" id="SDB16729.1"/>
    </source>
</evidence>
<dbReference type="PANTHER" id="PTHR30290">
    <property type="entry name" value="PERIPLASMIC BINDING COMPONENT OF ABC TRANSPORTER"/>
    <property type="match status" value="1"/>
</dbReference>